<keyword evidence="3" id="KW-0227">DNA damage</keyword>
<keyword evidence="2 14" id="KW-0547">Nucleotide-binding</keyword>
<evidence type="ECO:0000259" key="17">
    <source>
        <dbReference type="PROSITE" id="PS51217"/>
    </source>
</evidence>
<dbReference type="CDD" id="cd17932">
    <property type="entry name" value="DEXQc_UvrD"/>
    <property type="match status" value="1"/>
</dbReference>
<dbReference type="InterPro" id="IPR027417">
    <property type="entry name" value="P-loop_NTPase"/>
</dbReference>
<accession>A0A1H2TSZ2</accession>
<dbReference type="PROSITE" id="PS51198">
    <property type="entry name" value="UVRD_HELICASE_ATP_BIND"/>
    <property type="match status" value="1"/>
</dbReference>
<keyword evidence="15" id="KW-0175">Coiled coil</keyword>
<dbReference type="GO" id="GO:0000725">
    <property type="term" value="P:recombinational repair"/>
    <property type="evidence" value="ECO:0007669"/>
    <property type="project" value="TreeGrafter"/>
</dbReference>
<evidence type="ECO:0000256" key="2">
    <source>
        <dbReference type="ARBA" id="ARBA00022741"/>
    </source>
</evidence>
<dbReference type="Gene3D" id="3.90.320.10">
    <property type="match status" value="1"/>
</dbReference>
<feature type="binding site" evidence="14">
    <location>
        <begin position="22"/>
        <end position="29"/>
    </location>
    <ligand>
        <name>ATP</name>
        <dbReference type="ChEBI" id="CHEBI:30616"/>
    </ligand>
</feature>
<protein>
    <recommendedName>
        <fullName evidence="12">DNA 3'-5' helicase</fullName>
        <ecNumber evidence="12">5.6.2.4</ecNumber>
    </recommendedName>
</protein>
<dbReference type="PROSITE" id="PS51217">
    <property type="entry name" value="UVRD_HELICASE_CTER"/>
    <property type="match status" value="1"/>
</dbReference>
<dbReference type="RefSeq" id="WP_093751066.1">
    <property type="nucleotide sequence ID" value="NZ_FNNG01000002.1"/>
</dbReference>
<evidence type="ECO:0000256" key="12">
    <source>
        <dbReference type="ARBA" id="ARBA00034808"/>
    </source>
</evidence>
<dbReference type="InterPro" id="IPR014016">
    <property type="entry name" value="UvrD-like_ATP-bd"/>
</dbReference>
<keyword evidence="4 14" id="KW-0378">Hydrolase</keyword>
<dbReference type="InterPro" id="IPR000212">
    <property type="entry name" value="DNA_helicase_UvrD/REP"/>
</dbReference>
<dbReference type="InterPro" id="IPR011604">
    <property type="entry name" value="PDDEXK-like_dom_sf"/>
</dbReference>
<evidence type="ECO:0000256" key="6">
    <source>
        <dbReference type="ARBA" id="ARBA00022839"/>
    </source>
</evidence>
<keyword evidence="7 14" id="KW-0067">ATP-binding</keyword>
<dbReference type="GO" id="GO:0033202">
    <property type="term" value="C:DNA helicase complex"/>
    <property type="evidence" value="ECO:0007669"/>
    <property type="project" value="TreeGrafter"/>
</dbReference>
<keyword evidence="5 14" id="KW-0347">Helicase</keyword>
<evidence type="ECO:0000256" key="13">
    <source>
        <dbReference type="ARBA" id="ARBA00048988"/>
    </source>
</evidence>
<organism evidence="18 19">
    <name type="scientific">Tepidimicrobium xylanilyticum</name>
    <dbReference type="NCBI Taxonomy" id="1123352"/>
    <lineage>
        <taxon>Bacteria</taxon>
        <taxon>Bacillati</taxon>
        <taxon>Bacillota</taxon>
        <taxon>Tissierellia</taxon>
        <taxon>Tissierellales</taxon>
        <taxon>Tepidimicrobiaceae</taxon>
        <taxon>Tepidimicrobium</taxon>
    </lineage>
</organism>
<feature type="domain" description="UvrD-like helicase ATP-binding" evidence="16">
    <location>
        <begin position="1"/>
        <end position="420"/>
    </location>
</feature>
<gene>
    <name evidence="18" type="ORF">SAMN05660923_00786</name>
</gene>
<evidence type="ECO:0000256" key="3">
    <source>
        <dbReference type="ARBA" id="ARBA00022763"/>
    </source>
</evidence>
<dbReference type="GO" id="GO:0005829">
    <property type="term" value="C:cytosol"/>
    <property type="evidence" value="ECO:0007669"/>
    <property type="project" value="TreeGrafter"/>
</dbReference>
<dbReference type="Gene3D" id="1.10.486.10">
    <property type="entry name" value="PCRA, domain 4"/>
    <property type="match status" value="1"/>
</dbReference>
<dbReference type="InterPro" id="IPR011335">
    <property type="entry name" value="Restrct_endonuc-II-like"/>
</dbReference>
<dbReference type="GO" id="GO:0005524">
    <property type="term" value="F:ATP binding"/>
    <property type="evidence" value="ECO:0007669"/>
    <property type="project" value="UniProtKB-UniRule"/>
</dbReference>
<evidence type="ECO:0000256" key="4">
    <source>
        <dbReference type="ARBA" id="ARBA00022801"/>
    </source>
</evidence>
<evidence type="ECO:0000256" key="15">
    <source>
        <dbReference type="SAM" id="Coils"/>
    </source>
</evidence>
<dbReference type="EC" id="5.6.2.4" evidence="12"/>
<keyword evidence="19" id="KW-1185">Reference proteome</keyword>
<evidence type="ECO:0000256" key="8">
    <source>
        <dbReference type="ARBA" id="ARBA00023125"/>
    </source>
</evidence>
<dbReference type="InterPro" id="IPR014017">
    <property type="entry name" value="DNA_helicase_UvrD-like_C"/>
</dbReference>
<evidence type="ECO:0000256" key="7">
    <source>
        <dbReference type="ARBA" id="ARBA00022840"/>
    </source>
</evidence>
<dbReference type="InterPro" id="IPR038726">
    <property type="entry name" value="PDDEXK_AddAB-type"/>
</dbReference>
<dbReference type="PANTHER" id="PTHR11070:SF48">
    <property type="entry name" value="ATP-DEPENDENT HELICASE_NUCLEASE SUBUNIT A"/>
    <property type="match status" value="1"/>
</dbReference>
<proteinExistence type="predicted"/>
<dbReference type="Pfam" id="PF00580">
    <property type="entry name" value="UvrD-helicase"/>
    <property type="match status" value="1"/>
</dbReference>
<dbReference type="Proteomes" id="UP000198828">
    <property type="component" value="Unassembled WGS sequence"/>
</dbReference>
<evidence type="ECO:0000256" key="1">
    <source>
        <dbReference type="ARBA" id="ARBA00022722"/>
    </source>
</evidence>
<dbReference type="OrthoDB" id="9810135at2"/>
<evidence type="ECO:0000256" key="10">
    <source>
        <dbReference type="ARBA" id="ARBA00023235"/>
    </source>
</evidence>
<name>A0A1H2TSZ2_9FIRM</name>
<dbReference type="Pfam" id="PF12705">
    <property type="entry name" value="PDDEXK_1"/>
    <property type="match status" value="1"/>
</dbReference>
<dbReference type="EMBL" id="FNNG01000002">
    <property type="protein sequence ID" value="SDW46419.1"/>
    <property type="molecule type" value="Genomic_DNA"/>
</dbReference>
<evidence type="ECO:0000256" key="14">
    <source>
        <dbReference type="PROSITE-ProRule" id="PRU00560"/>
    </source>
</evidence>
<evidence type="ECO:0000259" key="16">
    <source>
        <dbReference type="PROSITE" id="PS51198"/>
    </source>
</evidence>
<evidence type="ECO:0000256" key="5">
    <source>
        <dbReference type="ARBA" id="ARBA00022806"/>
    </source>
</evidence>
<dbReference type="GO" id="GO:0004527">
    <property type="term" value="F:exonuclease activity"/>
    <property type="evidence" value="ECO:0007669"/>
    <property type="project" value="UniProtKB-KW"/>
</dbReference>
<dbReference type="AlphaFoldDB" id="A0A1H2TSZ2"/>
<dbReference type="GO" id="GO:0003677">
    <property type="term" value="F:DNA binding"/>
    <property type="evidence" value="ECO:0007669"/>
    <property type="project" value="UniProtKB-KW"/>
</dbReference>
<dbReference type="SUPFAM" id="SSF52540">
    <property type="entry name" value="P-loop containing nucleoside triphosphate hydrolases"/>
    <property type="match status" value="1"/>
</dbReference>
<dbReference type="PANTHER" id="PTHR11070">
    <property type="entry name" value="UVRD / RECB / PCRA DNA HELICASE FAMILY MEMBER"/>
    <property type="match status" value="1"/>
</dbReference>
<keyword evidence="9" id="KW-0234">DNA repair</keyword>
<comment type="catalytic activity">
    <reaction evidence="11">
        <text>Couples ATP hydrolysis with the unwinding of duplex DNA by translocating in the 3'-5' direction.</text>
        <dbReference type="EC" id="5.6.2.4"/>
    </reaction>
</comment>
<keyword evidence="6 18" id="KW-0269">Exonuclease</keyword>
<keyword evidence="1" id="KW-0540">Nuclease</keyword>
<keyword evidence="10" id="KW-0413">Isomerase</keyword>
<comment type="catalytic activity">
    <reaction evidence="13">
        <text>ATP + H2O = ADP + phosphate + H(+)</text>
        <dbReference type="Rhea" id="RHEA:13065"/>
        <dbReference type="ChEBI" id="CHEBI:15377"/>
        <dbReference type="ChEBI" id="CHEBI:15378"/>
        <dbReference type="ChEBI" id="CHEBI:30616"/>
        <dbReference type="ChEBI" id="CHEBI:43474"/>
        <dbReference type="ChEBI" id="CHEBI:456216"/>
        <dbReference type="EC" id="5.6.2.4"/>
    </reaction>
</comment>
<dbReference type="GO" id="GO:0043138">
    <property type="term" value="F:3'-5' DNA helicase activity"/>
    <property type="evidence" value="ECO:0007669"/>
    <property type="project" value="UniProtKB-EC"/>
</dbReference>
<dbReference type="Pfam" id="PF13361">
    <property type="entry name" value="UvrD_C"/>
    <property type="match status" value="1"/>
</dbReference>
<evidence type="ECO:0000313" key="18">
    <source>
        <dbReference type="EMBL" id="SDW46419.1"/>
    </source>
</evidence>
<sequence>MGNTKEQDLAITTIDRNLAVNAGAGTGKTKVLTERYIYILENGDLEENKEIESIVAITFTKKATQEMKERIREELKKRFPLGGKWVRFYRDMEKANISTIHSFCANILRENPLNIGIDPMFYVLEQEEADFLLEETTLEVLLEFIEKDEDIYNLIKMFNSDDLDRIAMDFKTIYYKIRTVGYSIEEVKNRTLTYISGLEVDSADLQYIKDSLIYLMENSRKNSKIYKLKDDPTWGDFYKGNYEESNLVSILESLSKNIGTNAKEGERIENLQERIHNVLLIKEKEYLWAYKGIFKLLLEIDERYTDKKYKLGSLDYDDLQILVLHLLEDESIREKLQNKFKYIMVDEFQDTNELQKKIFYRLCSNENPLDRNNLFVVGDPKQSIYGFRGADLEVFYDVIEDIKKSLRGKLITLNRNFRTVDSILDFVNSLFDKLMGSRYVDLIFNRKSPNQIDVEILEKEGLTPSPNLEKKEYYAYYESRLIASRIKELVDKGEFKYGDFTLLFRATTLDYIYEDGLMEYGIPYYNTGGKGFYRRQEILDLINGLKTISNRFDTISTIGFLRSPMVGVSDATIYWLLRGKESSLLETMDKEIEQIDPAEKEKLKKASKLIHNFMIKKGFYGIGELLSELIDTTYYLESLMLYASGRQMVSNVYKFLEIAQDFDKHNTSSLEDFIDYIEAIKDSNESQAKIYSEKANVVKLMTIHKSKGLQFPVVIIPQMASGFNYNRPNILFDKEKGIGFKYDRISPSYDKIKADLKYLEEEEHKRLLYVAMTRAKDRLIIGNQGDDIGFKRLVKGLLDYDKIKVVDRIDNIINSRQIVKGLPKKLSIEGEAQQEEFLLLKTLKGYDQKVFTRVSPSQFVEFNQCRRKFFLNYYTRLSIEIDSDEIETESPIIDSITKGEIIHKFCQYYKKGINPARLMERIVNSFGLEYKRDIEQELKVYMENYIKHCSEDYDIFYTEKEFYLKVDDVYIRGKIDRINIRDGKAEILDFKTNRVCNKENLVKMYEPQIQLYANAFKRIANMEIERAAIVFLETGEMVEIRTDKESLEKNYEDLREFIRFINSNNSIRQYEKTDACETYCRYNILCTMN</sequence>
<keyword evidence="8" id="KW-0238">DNA-binding</keyword>
<feature type="domain" description="UvrD-like helicase C-terminal" evidence="17">
    <location>
        <begin position="421"/>
        <end position="708"/>
    </location>
</feature>
<evidence type="ECO:0000256" key="9">
    <source>
        <dbReference type="ARBA" id="ARBA00023204"/>
    </source>
</evidence>
<dbReference type="SUPFAM" id="SSF52980">
    <property type="entry name" value="Restriction endonuclease-like"/>
    <property type="match status" value="1"/>
</dbReference>
<evidence type="ECO:0000256" key="11">
    <source>
        <dbReference type="ARBA" id="ARBA00034617"/>
    </source>
</evidence>
<feature type="coiled-coil region" evidence="15">
    <location>
        <begin position="1037"/>
        <end position="1064"/>
    </location>
</feature>
<dbReference type="Gene3D" id="3.40.50.300">
    <property type="entry name" value="P-loop containing nucleotide triphosphate hydrolases"/>
    <property type="match status" value="4"/>
</dbReference>
<evidence type="ECO:0000313" key="19">
    <source>
        <dbReference type="Proteomes" id="UP000198828"/>
    </source>
</evidence>
<reference evidence="18 19" key="1">
    <citation type="submission" date="2016-10" db="EMBL/GenBank/DDBJ databases">
        <authorList>
            <person name="de Groot N.N."/>
        </authorList>
    </citation>
    <scope>NUCLEOTIDE SEQUENCE [LARGE SCALE GENOMIC DNA]</scope>
    <source>
        <strain evidence="18 19">DSM 23310</strain>
    </source>
</reference>